<keyword evidence="3" id="KW-1185">Reference proteome</keyword>
<sequence length="76" mass="8370">ERVSSLSGGERTSPAPVPSAALLKPETESCKPELGFTMRFGAQVQQLHHLCLLLTTQEFLLAFGERASGFFKPCYR</sequence>
<name>A0ABN9HLX5_9NEOB</name>
<accession>A0ABN9HLX5</accession>
<evidence type="ECO:0000256" key="1">
    <source>
        <dbReference type="SAM" id="MobiDB-lite"/>
    </source>
</evidence>
<dbReference type="Proteomes" id="UP001162483">
    <property type="component" value="Unassembled WGS sequence"/>
</dbReference>
<protein>
    <recommendedName>
        <fullName evidence="4">Ubinuclein 1</fullName>
    </recommendedName>
</protein>
<evidence type="ECO:0000313" key="3">
    <source>
        <dbReference type="Proteomes" id="UP001162483"/>
    </source>
</evidence>
<gene>
    <name evidence="2" type="ORF">SPARVUS_LOCUS16150216</name>
</gene>
<evidence type="ECO:0000313" key="2">
    <source>
        <dbReference type="EMBL" id="CAI9621487.1"/>
    </source>
</evidence>
<feature type="non-terminal residue" evidence="2">
    <location>
        <position position="76"/>
    </location>
</feature>
<reference evidence="2" key="1">
    <citation type="submission" date="2023-05" db="EMBL/GenBank/DDBJ databases">
        <authorList>
            <person name="Stuckert A."/>
        </authorList>
    </citation>
    <scope>NUCLEOTIDE SEQUENCE</scope>
</reference>
<proteinExistence type="predicted"/>
<organism evidence="2 3">
    <name type="scientific">Staurois parvus</name>
    <dbReference type="NCBI Taxonomy" id="386267"/>
    <lineage>
        <taxon>Eukaryota</taxon>
        <taxon>Metazoa</taxon>
        <taxon>Chordata</taxon>
        <taxon>Craniata</taxon>
        <taxon>Vertebrata</taxon>
        <taxon>Euteleostomi</taxon>
        <taxon>Amphibia</taxon>
        <taxon>Batrachia</taxon>
        <taxon>Anura</taxon>
        <taxon>Neobatrachia</taxon>
        <taxon>Ranoidea</taxon>
        <taxon>Ranidae</taxon>
        <taxon>Staurois</taxon>
    </lineage>
</organism>
<comment type="caution">
    <text evidence="2">The sequence shown here is derived from an EMBL/GenBank/DDBJ whole genome shotgun (WGS) entry which is preliminary data.</text>
</comment>
<evidence type="ECO:0008006" key="4">
    <source>
        <dbReference type="Google" id="ProtNLM"/>
    </source>
</evidence>
<feature type="non-terminal residue" evidence="2">
    <location>
        <position position="1"/>
    </location>
</feature>
<dbReference type="EMBL" id="CATNWA010021146">
    <property type="protein sequence ID" value="CAI9621487.1"/>
    <property type="molecule type" value="Genomic_DNA"/>
</dbReference>
<feature type="region of interest" description="Disordered" evidence="1">
    <location>
        <begin position="1"/>
        <end position="22"/>
    </location>
</feature>